<comment type="caution">
    <text evidence="1">The sequence shown here is derived from an EMBL/GenBank/DDBJ whole genome shotgun (WGS) entry which is preliminary data.</text>
</comment>
<dbReference type="EMBL" id="JADFTS010000007">
    <property type="protein sequence ID" value="KAF9598842.1"/>
    <property type="molecule type" value="Genomic_DNA"/>
</dbReference>
<dbReference type="Proteomes" id="UP000631114">
    <property type="component" value="Unassembled WGS sequence"/>
</dbReference>
<evidence type="ECO:0000313" key="2">
    <source>
        <dbReference type="Proteomes" id="UP000631114"/>
    </source>
</evidence>
<reference evidence="1 2" key="1">
    <citation type="submission" date="2020-10" db="EMBL/GenBank/DDBJ databases">
        <title>The Coptis chinensis genome and diversification of protoberbering-type alkaloids.</title>
        <authorList>
            <person name="Wang B."/>
            <person name="Shu S."/>
            <person name="Song C."/>
            <person name="Liu Y."/>
        </authorList>
    </citation>
    <scope>NUCLEOTIDE SEQUENCE [LARGE SCALE GENOMIC DNA]</scope>
    <source>
        <strain evidence="1">HL-2020</strain>
        <tissue evidence="1">Leaf</tissue>
    </source>
</reference>
<accession>A0A835HIA2</accession>
<gene>
    <name evidence="1" type="ORF">IFM89_031510</name>
</gene>
<dbReference type="AlphaFoldDB" id="A0A835HIA2"/>
<evidence type="ECO:0000313" key="1">
    <source>
        <dbReference type="EMBL" id="KAF9598842.1"/>
    </source>
</evidence>
<proteinExistence type="predicted"/>
<protein>
    <submittedName>
        <fullName evidence="1">Uncharacterized protein</fullName>
    </submittedName>
</protein>
<sequence>MLTVPDLASNEEQLLVALCVHRTRMSRLEYSMQLFGFSTSCTLVLKQPFGALDVPRPLGFPKSSCCALMIIFTIGNLSFAPADTLLLWQKSMEAQKDVVTQSSIRSEQGSLDLQTRPQAVIGAQDNRSTPVVLPTRKALVQHARRAREKMESLSASILTNMGHVALEAADDSHSPLQTCALKDT</sequence>
<organism evidence="1 2">
    <name type="scientific">Coptis chinensis</name>
    <dbReference type="NCBI Taxonomy" id="261450"/>
    <lineage>
        <taxon>Eukaryota</taxon>
        <taxon>Viridiplantae</taxon>
        <taxon>Streptophyta</taxon>
        <taxon>Embryophyta</taxon>
        <taxon>Tracheophyta</taxon>
        <taxon>Spermatophyta</taxon>
        <taxon>Magnoliopsida</taxon>
        <taxon>Ranunculales</taxon>
        <taxon>Ranunculaceae</taxon>
        <taxon>Coptidoideae</taxon>
        <taxon>Coptis</taxon>
    </lineage>
</organism>
<name>A0A835HIA2_9MAGN</name>
<keyword evidence="2" id="KW-1185">Reference proteome</keyword>